<name>A0A5K1UL00_ENTHI</name>
<feature type="region of interest" description="Disordered" evidence="1">
    <location>
        <begin position="1"/>
        <end position="30"/>
    </location>
</feature>
<dbReference type="EMBL" id="BDEQ01000001">
    <property type="protein sequence ID" value="GAT95065.1"/>
    <property type="molecule type" value="Genomic_DNA"/>
</dbReference>
<dbReference type="VEuPathDB" id="AmoebaDB:EHI5A_272180"/>
<feature type="compositionally biased region" description="Polar residues" evidence="1">
    <location>
        <begin position="91"/>
        <end position="100"/>
    </location>
</feature>
<reference evidence="2 3" key="1">
    <citation type="submission" date="2016-05" db="EMBL/GenBank/DDBJ databases">
        <title>First whole genome sequencing of Entamoeba histolytica HM1:IMSS-clone-6.</title>
        <authorList>
            <person name="Mukherjee Avik.K."/>
            <person name="Izumyama S."/>
            <person name="Nakada-Tsukui K."/>
            <person name="Nozaki T."/>
        </authorList>
    </citation>
    <scope>NUCLEOTIDE SEQUENCE [LARGE SCALE GENOMIC DNA]</scope>
    <source>
        <strain evidence="2 3">HM1:IMSS clone 6</strain>
    </source>
</reference>
<dbReference type="AlphaFoldDB" id="A0A5K1UL00"/>
<comment type="caution">
    <text evidence="2">The sequence shown here is derived from an EMBL/GenBank/DDBJ whole genome shotgun (WGS) entry which is preliminary data.</text>
</comment>
<dbReference type="Proteomes" id="UP000078387">
    <property type="component" value="Unassembled WGS sequence"/>
</dbReference>
<protein>
    <submittedName>
        <fullName evidence="2">Uncharacterized protein</fullName>
    </submittedName>
</protein>
<proteinExistence type="predicted"/>
<dbReference type="VEuPathDB" id="AmoebaDB:EHI_192570"/>
<accession>A0A5K1UL00</accession>
<evidence type="ECO:0000313" key="2">
    <source>
        <dbReference type="EMBL" id="GAT95065.1"/>
    </source>
</evidence>
<evidence type="ECO:0000313" key="3">
    <source>
        <dbReference type="Proteomes" id="UP000078387"/>
    </source>
</evidence>
<feature type="region of interest" description="Disordered" evidence="1">
    <location>
        <begin position="63"/>
        <end position="100"/>
    </location>
</feature>
<evidence type="ECO:0000256" key="1">
    <source>
        <dbReference type="SAM" id="MobiDB-lite"/>
    </source>
</evidence>
<feature type="compositionally biased region" description="Polar residues" evidence="1">
    <location>
        <begin position="71"/>
        <end position="81"/>
    </location>
</feature>
<dbReference type="VEuPathDB" id="AmoebaDB:KM1_317630"/>
<organism evidence="2 3">
    <name type="scientific">Entamoeba histolytica</name>
    <dbReference type="NCBI Taxonomy" id="5759"/>
    <lineage>
        <taxon>Eukaryota</taxon>
        <taxon>Amoebozoa</taxon>
        <taxon>Evosea</taxon>
        <taxon>Archamoebae</taxon>
        <taxon>Mastigamoebida</taxon>
        <taxon>Entamoebidae</taxon>
        <taxon>Entamoeba</taxon>
    </lineage>
</organism>
<gene>
    <name evidence="2" type="ORF">CL6EHI_192570</name>
</gene>
<sequence length="100" mass="11510">MPNPNSFELEDLHEVFHQAQPSTDPASVEDDSMIEEVPKDIVNLPIEELVSLMNDKYQQVKPIKTNKKRLPTQTRKSNLSNPKLHKDFMDQTHNSLSNLN</sequence>